<sequence>MASRKPTLVLTTPVSATFPAEALKSAASVRTPYSALWRESKGSAGLPSAGLPSAGLPSAGLPSAGLSSAGLRSPMVAVKTEDGLLKTPITPPLAYTDFLKLASPVLPSPSMSSPTFTSAAPASRNKSALNPTSSPPSSSATEAGSEGPKKATTRSASDNKDAAEPSTDADADTETTASSNNSSPLTAASSASIECSCDCERPHKSPKVARIDTSMPPSPFNHYPISAPAIGRTTFPSMAMPISPAVSNANWTDSPVRSPFSAKSGVSHFDWESALKTRYSDGKPSPHTHAHAHGCAKAPSTSASRTSVRHIREVVTRTVTYTPRMNPPPKGKKRKAQCDGTACS</sequence>
<dbReference type="PANTHER" id="PTHR42053">
    <property type="match status" value="1"/>
</dbReference>
<feature type="region of interest" description="Disordered" evidence="1">
    <location>
        <begin position="280"/>
        <end position="309"/>
    </location>
</feature>
<dbReference type="HOGENOM" id="CLU_042426_0_0_1"/>
<feature type="compositionally biased region" description="Low complexity" evidence="1">
    <location>
        <begin position="109"/>
        <end position="123"/>
    </location>
</feature>
<dbReference type="eggNOG" id="ENOG502SFH4">
    <property type="taxonomic scope" value="Eukaryota"/>
</dbReference>
<dbReference type="GeneID" id="25979507"/>
<gene>
    <name evidence="2" type="ORF">CMQ_611</name>
</gene>
<feature type="region of interest" description="Disordered" evidence="1">
    <location>
        <begin position="42"/>
        <end position="61"/>
    </location>
</feature>
<dbReference type="InParanoid" id="F0XDQ5"/>
<dbReference type="PANTHER" id="PTHR42053:SF1">
    <property type="match status" value="1"/>
</dbReference>
<dbReference type="OrthoDB" id="5405654at2759"/>
<dbReference type="EMBL" id="GL629765">
    <property type="protein sequence ID" value="EFX03683.1"/>
    <property type="molecule type" value="Genomic_DNA"/>
</dbReference>
<proteinExistence type="predicted"/>
<reference evidence="2 3" key="1">
    <citation type="journal article" date="2011" name="Proc. Natl. Acad. Sci. U.S.A.">
        <title>Genome and transcriptome analyses of the mountain pine beetle-fungal symbiont Grosmannia clavigera, a lodgepole pine pathogen.</title>
        <authorList>
            <person name="DiGuistini S."/>
            <person name="Wang Y."/>
            <person name="Liao N.Y."/>
            <person name="Taylor G."/>
            <person name="Tanguay P."/>
            <person name="Feau N."/>
            <person name="Henrissat B."/>
            <person name="Chan S.K."/>
            <person name="Hesse-Orce U."/>
            <person name="Alamouti S.M."/>
            <person name="Tsui C.K.M."/>
            <person name="Docking R.T."/>
            <person name="Levasseur A."/>
            <person name="Haridas S."/>
            <person name="Robertson G."/>
            <person name="Birol I."/>
            <person name="Holt R.A."/>
            <person name="Marra M.A."/>
            <person name="Hamelin R.C."/>
            <person name="Hirst M."/>
            <person name="Jones S.J.M."/>
            <person name="Bohlmann J."/>
            <person name="Breuil C."/>
        </authorList>
    </citation>
    <scope>NUCLEOTIDE SEQUENCE [LARGE SCALE GENOMIC DNA]</scope>
    <source>
        <strain evidence="3">kw1407 / UAMH 11150</strain>
    </source>
</reference>
<organism evidence="3">
    <name type="scientific">Grosmannia clavigera (strain kw1407 / UAMH 11150)</name>
    <name type="common">Blue stain fungus</name>
    <name type="synonym">Graphiocladiella clavigera</name>
    <dbReference type="NCBI Taxonomy" id="655863"/>
    <lineage>
        <taxon>Eukaryota</taxon>
        <taxon>Fungi</taxon>
        <taxon>Dikarya</taxon>
        <taxon>Ascomycota</taxon>
        <taxon>Pezizomycotina</taxon>
        <taxon>Sordariomycetes</taxon>
        <taxon>Sordariomycetidae</taxon>
        <taxon>Ophiostomatales</taxon>
        <taxon>Ophiostomataceae</taxon>
        <taxon>Leptographium</taxon>
    </lineage>
</organism>
<dbReference type="Proteomes" id="UP000007796">
    <property type="component" value="Unassembled WGS sequence"/>
</dbReference>
<dbReference type="STRING" id="655863.F0XDQ5"/>
<evidence type="ECO:0000313" key="3">
    <source>
        <dbReference type="Proteomes" id="UP000007796"/>
    </source>
</evidence>
<accession>F0XDQ5</accession>
<dbReference type="Pfam" id="PF01744">
    <property type="entry name" value="GLTT"/>
    <property type="match status" value="1"/>
</dbReference>
<name>F0XDQ5_GROCL</name>
<evidence type="ECO:0000256" key="1">
    <source>
        <dbReference type="SAM" id="MobiDB-lite"/>
    </source>
</evidence>
<dbReference type="RefSeq" id="XP_014173165.1">
    <property type="nucleotide sequence ID" value="XM_014317690.1"/>
</dbReference>
<evidence type="ECO:0000313" key="2">
    <source>
        <dbReference type="EMBL" id="EFX03683.1"/>
    </source>
</evidence>
<dbReference type="AlphaFoldDB" id="F0XDQ5"/>
<feature type="region of interest" description="Disordered" evidence="1">
    <location>
        <begin position="321"/>
        <end position="344"/>
    </location>
</feature>
<feature type="compositionally biased region" description="Low complexity" evidence="1">
    <location>
        <begin position="131"/>
        <end position="146"/>
    </location>
</feature>
<protein>
    <submittedName>
        <fullName evidence="2">Uncharacterized protein</fullName>
    </submittedName>
</protein>
<dbReference type="InterPro" id="IPR008164">
    <property type="entry name" value="XGLTT_rpt"/>
</dbReference>
<keyword evidence="3" id="KW-1185">Reference proteome</keyword>
<feature type="region of interest" description="Disordered" evidence="1">
    <location>
        <begin position="109"/>
        <end position="187"/>
    </location>
</feature>